<feature type="compositionally biased region" description="Polar residues" evidence="1">
    <location>
        <begin position="101"/>
        <end position="115"/>
    </location>
</feature>
<evidence type="ECO:0000313" key="3">
    <source>
        <dbReference type="Proteomes" id="UP000268093"/>
    </source>
</evidence>
<accession>A0A433DNA9</accession>
<evidence type="ECO:0000313" key="2">
    <source>
        <dbReference type="EMBL" id="RUP52301.1"/>
    </source>
</evidence>
<gene>
    <name evidence="2" type="ORF">BC936DRAFT_148352</name>
</gene>
<evidence type="ECO:0000256" key="1">
    <source>
        <dbReference type="SAM" id="MobiDB-lite"/>
    </source>
</evidence>
<sequence length="493" mass="55697">DNNISRVFDNIKKDLQRRAQRKDRDAVQAQKLLDSGWQQLVTAVKNHSRINQIRHKATVAAFMDGAESMSKTRTIILSDIDRVTSSNGADTILKRKAASVDDNSPSSPCQTTNVFSDEDDESDMVTGIVPRDCPVIINDVVGLQLGPLPRQESRWLINEIDVSEKWHQFKEKSLKSAMERGLFVLVTRSSAKTKTTLPTNGGSFRCRLMHKDMLQRFTEQETEFDFEIFTKLTQIVKRLQQGKVTRDIAVAELQTLIIGRSYGEISILKAIKNIIERVPRTTLKGPVGEVELCTTYIDPVLSPVVADPDRDVFLRWSNKEAPESKARKLTSRARQPDAIINNIDQLSWGPSRGQGEAKVQEEANNLYNLCADLIRVAVFNKDGIDFYNVQCMLGFQVVGQHISFYLTTLLYDGLYVMTEIGHLNVPMSLEQLPAFLTSFDTLLIIANAYWANCLKSDAAIEIESNKRNTLATPNFKELIANSRDRHRSCQLRF</sequence>
<dbReference type="OrthoDB" id="2225686at2759"/>
<dbReference type="AlphaFoldDB" id="A0A433DNA9"/>
<reference evidence="2 3" key="1">
    <citation type="journal article" date="2018" name="New Phytol.">
        <title>Phylogenomics of Endogonaceae and evolution of mycorrhizas within Mucoromycota.</title>
        <authorList>
            <person name="Chang Y."/>
            <person name="Desiro A."/>
            <person name="Na H."/>
            <person name="Sandor L."/>
            <person name="Lipzen A."/>
            <person name="Clum A."/>
            <person name="Barry K."/>
            <person name="Grigoriev I.V."/>
            <person name="Martin F.M."/>
            <person name="Stajich J.E."/>
            <person name="Smith M.E."/>
            <person name="Bonito G."/>
            <person name="Spatafora J.W."/>
        </authorList>
    </citation>
    <scope>NUCLEOTIDE SEQUENCE [LARGE SCALE GENOMIC DNA]</scope>
    <source>
        <strain evidence="2 3">GMNB39</strain>
    </source>
</reference>
<comment type="caution">
    <text evidence="2">The sequence shown here is derived from an EMBL/GenBank/DDBJ whole genome shotgun (WGS) entry which is preliminary data.</text>
</comment>
<protein>
    <submittedName>
        <fullName evidence="2">Uncharacterized protein</fullName>
    </submittedName>
</protein>
<feature type="region of interest" description="Disordered" evidence="1">
    <location>
        <begin position="97"/>
        <end position="121"/>
    </location>
</feature>
<proteinExistence type="predicted"/>
<keyword evidence="3" id="KW-1185">Reference proteome</keyword>
<dbReference type="EMBL" id="RBNI01000075">
    <property type="protein sequence ID" value="RUP52301.1"/>
    <property type="molecule type" value="Genomic_DNA"/>
</dbReference>
<organism evidence="2 3">
    <name type="scientific">Jimgerdemannia flammicorona</name>
    <dbReference type="NCBI Taxonomy" id="994334"/>
    <lineage>
        <taxon>Eukaryota</taxon>
        <taxon>Fungi</taxon>
        <taxon>Fungi incertae sedis</taxon>
        <taxon>Mucoromycota</taxon>
        <taxon>Mucoromycotina</taxon>
        <taxon>Endogonomycetes</taxon>
        <taxon>Endogonales</taxon>
        <taxon>Endogonaceae</taxon>
        <taxon>Jimgerdemannia</taxon>
    </lineage>
</organism>
<feature type="non-terminal residue" evidence="2">
    <location>
        <position position="1"/>
    </location>
</feature>
<dbReference type="Proteomes" id="UP000268093">
    <property type="component" value="Unassembled WGS sequence"/>
</dbReference>
<name>A0A433DNA9_9FUNG</name>